<evidence type="ECO:0000256" key="1">
    <source>
        <dbReference type="SAM" id="MobiDB-lite"/>
    </source>
</evidence>
<dbReference type="OrthoDB" id="7461803at2759"/>
<gene>
    <name evidence="2" type="ORF">BINO364_LOCUS11453</name>
</gene>
<organism evidence="2 3">
    <name type="scientific">Brenthis ino</name>
    <name type="common">lesser marbled fritillary</name>
    <dbReference type="NCBI Taxonomy" id="405034"/>
    <lineage>
        <taxon>Eukaryota</taxon>
        <taxon>Metazoa</taxon>
        <taxon>Ecdysozoa</taxon>
        <taxon>Arthropoda</taxon>
        <taxon>Hexapoda</taxon>
        <taxon>Insecta</taxon>
        <taxon>Pterygota</taxon>
        <taxon>Neoptera</taxon>
        <taxon>Endopterygota</taxon>
        <taxon>Lepidoptera</taxon>
        <taxon>Glossata</taxon>
        <taxon>Ditrysia</taxon>
        <taxon>Papilionoidea</taxon>
        <taxon>Nymphalidae</taxon>
        <taxon>Heliconiinae</taxon>
        <taxon>Argynnini</taxon>
        <taxon>Brenthis</taxon>
    </lineage>
</organism>
<evidence type="ECO:0000313" key="2">
    <source>
        <dbReference type="EMBL" id="CAH0725924.1"/>
    </source>
</evidence>
<proteinExistence type="predicted"/>
<protein>
    <submittedName>
        <fullName evidence="2">Uncharacterized protein</fullName>
    </submittedName>
</protein>
<sequence>MDRKGGEGQPDSEGRGAQDPLRRGGSRRVNPARISAADETKIARRRVQLHTARQCRRAGTRSLARRGPPRAGKFTLCVLAERATSPICGAAGRRATADGALAPHLPPRTSRVVLFLDSSVPLYTR</sequence>
<dbReference type="EMBL" id="OV170225">
    <property type="protein sequence ID" value="CAH0725924.1"/>
    <property type="molecule type" value="Genomic_DNA"/>
</dbReference>
<keyword evidence="3" id="KW-1185">Reference proteome</keyword>
<name>A0A8J9YCR8_9NEOP</name>
<dbReference type="AlphaFoldDB" id="A0A8J9YCR8"/>
<feature type="non-terminal residue" evidence="2">
    <location>
        <position position="125"/>
    </location>
</feature>
<accession>A0A8J9YCR8</accession>
<reference evidence="2" key="1">
    <citation type="submission" date="2021-12" db="EMBL/GenBank/DDBJ databases">
        <authorList>
            <person name="Martin H S."/>
        </authorList>
    </citation>
    <scope>NUCLEOTIDE SEQUENCE</scope>
</reference>
<evidence type="ECO:0000313" key="3">
    <source>
        <dbReference type="Proteomes" id="UP000838878"/>
    </source>
</evidence>
<dbReference type="Proteomes" id="UP000838878">
    <property type="component" value="Chromosome 5"/>
</dbReference>
<feature type="compositionally biased region" description="Basic and acidic residues" evidence="1">
    <location>
        <begin position="1"/>
        <end position="22"/>
    </location>
</feature>
<feature type="region of interest" description="Disordered" evidence="1">
    <location>
        <begin position="1"/>
        <end position="38"/>
    </location>
</feature>